<organism evidence="2 3">
    <name type="scientific">Streptomyces flaveus</name>
    <dbReference type="NCBI Taxonomy" id="66370"/>
    <lineage>
        <taxon>Bacteria</taxon>
        <taxon>Bacillati</taxon>
        <taxon>Actinomycetota</taxon>
        <taxon>Actinomycetes</taxon>
        <taxon>Kitasatosporales</taxon>
        <taxon>Streptomycetaceae</taxon>
        <taxon>Streptomyces</taxon>
        <taxon>Streptomyces aurantiacus group</taxon>
    </lineage>
</organism>
<evidence type="ECO:0000313" key="2">
    <source>
        <dbReference type="EMBL" id="GGK70388.1"/>
    </source>
</evidence>
<dbReference type="PANTHER" id="PTHR42305:SF1">
    <property type="entry name" value="MEMBRANE PROTEIN RV1733C-RELATED"/>
    <property type="match status" value="1"/>
</dbReference>
<feature type="transmembrane region" description="Helical" evidence="1">
    <location>
        <begin position="142"/>
        <end position="164"/>
    </location>
</feature>
<gene>
    <name evidence="2" type="ORF">GCM10010094_34240</name>
</gene>
<keyword evidence="1" id="KW-0812">Transmembrane</keyword>
<dbReference type="InterPro" id="IPR039708">
    <property type="entry name" value="MT1774/Rv1733c-like"/>
</dbReference>
<keyword evidence="1" id="KW-0472">Membrane</keyword>
<dbReference type="EMBL" id="BMPQ01000007">
    <property type="protein sequence ID" value="GGK70388.1"/>
    <property type="molecule type" value="Genomic_DNA"/>
</dbReference>
<keyword evidence="1" id="KW-1133">Transmembrane helix</keyword>
<sequence length="192" mass="21047">MAAFRGPRVWLWRWRRNPLRRRSDELESWLLLATWALTLVTGLLAGLATAHAVESSLAQQRAEWHPVLALTSKNTPAASTSAASHERVWAEVRWTAADGSPHTGQARVEPGSTAGTPVVVWTDRDGRLVTKPASASQAGLRAGMSGVLVGASAAAVPLGGGRLLRRRLERQRMEQWDAEWEKFGPQWGWKTG</sequence>
<protein>
    <submittedName>
        <fullName evidence="2">Uncharacterized protein</fullName>
    </submittedName>
</protein>
<evidence type="ECO:0000313" key="3">
    <source>
        <dbReference type="Proteomes" id="UP000637788"/>
    </source>
</evidence>
<reference evidence="2" key="2">
    <citation type="submission" date="2020-09" db="EMBL/GenBank/DDBJ databases">
        <authorList>
            <person name="Sun Q."/>
            <person name="Ohkuma M."/>
        </authorList>
    </citation>
    <scope>NUCLEOTIDE SEQUENCE</scope>
    <source>
        <strain evidence="2">JCM 3035</strain>
    </source>
</reference>
<name>A0A917QVA4_9ACTN</name>
<evidence type="ECO:0000256" key="1">
    <source>
        <dbReference type="SAM" id="Phobius"/>
    </source>
</evidence>
<reference evidence="2" key="1">
    <citation type="journal article" date="2014" name="Int. J. Syst. Evol. Microbiol.">
        <title>Complete genome sequence of Corynebacterium casei LMG S-19264T (=DSM 44701T), isolated from a smear-ripened cheese.</title>
        <authorList>
            <consortium name="US DOE Joint Genome Institute (JGI-PGF)"/>
            <person name="Walter F."/>
            <person name="Albersmeier A."/>
            <person name="Kalinowski J."/>
            <person name="Ruckert C."/>
        </authorList>
    </citation>
    <scope>NUCLEOTIDE SEQUENCE</scope>
    <source>
        <strain evidence="2">JCM 3035</strain>
    </source>
</reference>
<dbReference type="RefSeq" id="WP_189322718.1">
    <property type="nucleotide sequence ID" value="NZ_BMPQ01000007.1"/>
</dbReference>
<comment type="caution">
    <text evidence="2">The sequence shown here is derived from an EMBL/GenBank/DDBJ whole genome shotgun (WGS) entry which is preliminary data.</text>
</comment>
<proteinExistence type="predicted"/>
<keyword evidence="3" id="KW-1185">Reference proteome</keyword>
<dbReference type="PANTHER" id="PTHR42305">
    <property type="entry name" value="MEMBRANE PROTEIN RV1733C-RELATED"/>
    <property type="match status" value="1"/>
</dbReference>
<dbReference type="Proteomes" id="UP000637788">
    <property type="component" value="Unassembled WGS sequence"/>
</dbReference>
<accession>A0A917QVA4</accession>
<dbReference type="AlphaFoldDB" id="A0A917QVA4"/>